<dbReference type="InterPro" id="IPR055278">
    <property type="entry name" value="CDC48c"/>
</dbReference>
<dbReference type="Pfam" id="PF00004">
    <property type="entry name" value="AAA"/>
    <property type="match status" value="2"/>
</dbReference>
<evidence type="ECO:0000256" key="4">
    <source>
        <dbReference type="SAM" id="MobiDB-lite"/>
    </source>
</evidence>
<keyword evidence="5" id="KW-1133">Transmembrane helix</keyword>
<feature type="region of interest" description="Disordered" evidence="4">
    <location>
        <begin position="81"/>
        <end position="100"/>
    </location>
</feature>
<dbReference type="Gene3D" id="1.10.8.60">
    <property type="match status" value="2"/>
</dbReference>
<dbReference type="PROSITE" id="PS00674">
    <property type="entry name" value="AAA"/>
    <property type="match status" value="2"/>
</dbReference>
<dbReference type="AlphaFoldDB" id="A0A9K3HKK9"/>
<keyword evidence="5" id="KW-0472">Membrane</keyword>
<dbReference type="Pfam" id="PF17862">
    <property type="entry name" value="AAA_lid_3"/>
    <property type="match status" value="2"/>
</dbReference>
<accession>A0A9K3HKK9</accession>
<gene>
    <name evidence="7" type="ORF">HanXRQr2_Chr11g0467721</name>
</gene>
<dbReference type="FunFam" id="3.40.50.300:FF:000061">
    <property type="entry name" value="ATPase family, AAA domain-containing 2"/>
    <property type="match status" value="1"/>
</dbReference>
<comment type="caution">
    <text evidence="7">The sequence shown here is derived from an EMBL/GenBank/DDBJ whole genome shotgun (WGS) entry which is preliminary data.</text>
</comment>
<evidence type="ECO:0000259" key="6">
    <source>
        <dbReference type="SMART" id="SM00382"/>
    </source>
</evidence>
<proteinExistence type="inferred from homology"/>
<dbReference type="PANTHER" id="PTHR48470">
    <property type="entry name" value="CELL DIVISION CONTROL PROTEIN 48 C ISOFORM 1"/>
    <property type="match status" value="1"/>
</dbReference>
<feature type="domain" description="AAA+ ATPase" evidence="6">
    <location>
        <begin position="209"/>
        <end position="362"/>
    </location>
</feature>
<evidence type="ECO:0000256" key="3">
    <source>
        <dbReference type="ARBA" id="ARBA00022840"/>
    </source>
</evidence>
<evidence type="ECO:0000313" key="7">
    <source>
        <dbReference type="EMBL" id="KAF5780057.1"/>
    </source>
</evidence>
<dbReference type="Gramene" id="mRNA:HanXRQr2_Chr11g0467721">
    <property type="protein sequence ID" value="mRNA:HanXRQr2_Chr11g0467721"/>
    <property type="gene ID" value="HanXRQr2_Chr11g0467721"/>
</dbReference>
<evidence type="ECO:0000256" key="2">
    <source>
        <dbReference type="ARBA" id="ARBA00022741"/>
    </source>
</evidence>
<feature type="transmembrane region" description="Helical" evidence="5">
    <location>
        <begin position="549"/>
        <end position="569"/>
    </location>
</feature>
<protein>
    <submittedName>
        <fullName evidence="7">AAA+ ATPase domain, ATPase, AAA-type, core</fullName>
    </submittedName>
</protein>
<reference evidence="7" key="2">
    <citation type="submission" date="2020-06" db="EMBL/GenBank/DDBJ databases">
        <title>Helianthus annuus Genome sequencing and assembly Release 2.</title>
        <authorList>
            <person name="Gouzy J."/>
            <person name="Langlade N."/>
            <person name="Munos S."/>
        </authorList>
    </citation>
    <scope>NUCLEOTIDE SEQUENCE</scope>
    <source>
        <tissue evidence="7">Leaves</tissue>
    </source>
</reference>
<dbReference type="InterPro" id="IPR003593">
    <property type="entry name" value="AAA+_ATPase"/>
</dbReference>
<reference evidence="7" key="1">
    <citation type="journal article" date="2017" name="Nature">
        <title>The sunflower genome provides insights into oil metabolism, flowering and Asterid evolution.</title>
        <authorList>
            <person name="Badouin H."/>
            <person name="Gouzy J."/>
            <person name="Grassa C.J."/>
            <person name="Murat F."/>
            <person name="Staton S.E."/>
            <person name="Cottret L."/>
            <person name="Lelandais-Briere C."/>
            <person name="Owens G.L."/>
            <person name="Carrere S."/>
            <person name="Mayjonade B."/>
            <person name="Legrand L."/>
            <person name="Gill N."/>
            <person name="Kane N.C."/>
            <person name="Bowers J.E."/>
            <person name="Hubner S."/>
            <person name="Bellec A."/>
            <person name="Berard A."/>
            <person name="Berges H."/>
            <person name="Blanchet N."/>
            <person name="Boniface M.C."/>
            <person name="Brunel D."/>
            <person name="Catrice O."/>
            <person name="Chaidir N."/>
            <person name="Claudel C."/>
            <person name="Donnadieu C."/>
            <person name="Faraut T."/>
            <person name="Fievet G."/>
            <person name="Helmstetter N."/>
            <person name="King M."/>
            <person name="Knapp S.J."/>
            <person name="Lai Z."/>
            <person name="Le Paslier M.C."/>
            <person name="Lippi Y."/>
            <person name="Lorenzon L."/>
            <person name="Mandel J.R."/>
            <person name="Marage G."/>
            <person name="Marchand G."/>
            <person name="Marquand E."/>
            <person name="Bret-Mestries E."/>
            <person name="Morien E."/>
            <person name="Nambeesan S."/>
            <person name="Nguyen T."/>
            <person name="Pegot-Espagnet P."/>
            <person name="Pouilly N."/>
            <person name="Raftis F."/>
            <person name="Sallet E."/>
            <person name="Schiex T."/>
            <person name="Thomas J."/>
            <person name="Vandecasteele C."/>
            <person name="Vares D."/>
            <person name="Vear F."/>
            <person name="Vautrin S."/>
            <person name="Crespi M."/>
            <person name="Mangin B."/>
            <person name="Burke J.M."/>
            <person name="Salse J."/>
            <person name="Munos S."/>
            <person name="Vincourt P."/>
            <person name="Rieseberg L.H."/>
            <person name="Langlade N.B."/>
        </authorList>
    </citation>
    <scope>NUCLEOTIDE SEQUENCE</scope>
    <source>
        <tissue evidence="7">Leaves</tissue>
    </source>
</reference>
<organism evidence="7 8">
    <name type="scientific">Helianthus annuus</name>
    <name type="common">Common sunflower</name>
    <dbReference type="NCBI Taxonomy" id="4232"/>
    <lineage>
        <taxon>Eukaryota</taxon>
        <taxon>Viridiplantae</taxon>
        <taxon>Streptophyta</taxon>
        <taxon>Embryophyta</taxon>
        <taxon>Tracheophyta</taxon>
        <taxon>Spermatophyta</taxon>
        <taxon>Magnoliopsida</taxon>
        <taxon>eudicotyledons</taxon>
        <taxon>Gunneridae</taxon>
        <taxon>Pentapetalae</taxon>
        <taxon>asterids</taxon>
        <taxon>campanulids</taxon>
        <taxon>Asterales</taxon>
        <taxon>Asteraceae</taxon>
        <taxon>Asteroideae</taxon>
        <taxon>Heliantheae alliance</taxon>
        <taxon>Heliantheae</taxon>
        <taxon>Helianthus</taxon>
    </lineage>
</organism>
<dbReference type="SMART" id="SM00382">
    <property type="entry name" value="AAA"/>
    <property type="match status" value="2"/>
</dbReference>
<dbReference type="PANTHER" id="PTHR48470:SF1">
    <property type="entry name" value="CELL DIVISION CONTROL PROTEIN 48 C ISOFORM 1"/>
    <property type="match status" value="1"/>
</dbReference>
<dbReference type="EMBL" id="MNCJ02000326">
    <property type="protein sequence ID" value="KAF5780057.1"/>
    <property type="molecule type" value="Genomic_DNA"/>
</dbReference>
<keyword evidence="5" id="KW-0812">Transmembrane</keyword>
<dbReference type="FunFam" id="3.40.50.300:FF:000365">
    <property type="entry name" value="Ribosome biogenesis ATPase RIX7"/>
    <property type="match status" value="1"/>
</dbReference>
<keyword evidence="2" id="KW-0547">Nucleotide-binding</keyword>
<dbReference type="GO" id="GO:0005524">
    <property type="term" value="F:ATP binding"/>
    <property type="evidence" value="ECO:0007669"/>
    <property type="project" value="UniProtKB-KW"/>
</dbReference>
<dbReference type="Proteomes" id="UP000215914">
    <property type="component" value="Unassembled WGS sequence"/>
</dbReference>
<dbReference type="InterPro" id="IPR003959">
    <property type="entry name" value="ATPase_AAA_core"/>
</dbReference>
<dbReference type="Gene3D" id="3.40.50.300">
    <property type="entry name" value="P-loop containing nucleotide triphosphate hydrolases"/>
    <property type="match status" value="2"/>
</dbReference>
<dbReference type="InterPro" id="IPR003960">
    <property type="entry name" value="ATPase_AAA_CS"/>
</dbReference>
<keyword evidence="8" id="KW-1185">Reference proteome</keyword>
<keyword evidence="3" id="KW-0067">ATP-binding</keyword>
<evidence type="ECO:0000256" key="5">
    <source>
        <dbReference type="SAM" id="Phobius"/>
    </source>
</evidence>
<sequence>MGKAGKNKKSLMFEKILRHRVKETYGTSIPSIDKLIDGLRAKYPEYGRYRHQLFTRMVKQTLDVHNNNDKKRKLTANYEEDDDVMSRSSASKKAKKIETKGREIELQTEPSELELSSTHTVLIFENESQQFEPGFDFTKSMLRNKYSGSTIRKNIELEPMVKAGSRKSNNNGPRFEDIGGMDDVLDHLEMEVIVPLLHPDLYPSLGLRATAGVLLHGPPGCGKTLLARAIANESGASFYKISAPELVSGVSGESEENIRELFSKANRTAPSIVFIDEIDAIASKRENLQREMEKRIVTQLMTCMDESHRTSKPDDALETTEMPNGKPGYVLVIGATNRPDALDPALRRPGRFDLEISLGAPNEDTRLKILSVLTRDKKLEGDFDLIKIARSTPGFVGADLDRLVNTAGGLAIRRVFYKRKLELPIESIQNKNWLKKAWTHEEHASYRITTSDFEAAAKLVQPSSKREGFTSIPNVKWEDIGGLHSLRREFYTHIISRIKYPDECEDIEDDLETGFLLYGPPGCGKTLIAKAVANEAGANFIHIKVCHGFYSFLSIYLIFYFLKLTLYIVSIMKGPELLNKYVGESELAVRTHFSRARTCSPCILFFDEVDAITTKRETEGNWVATRVVHQFLTELDGGDQRKGVYVIGATNKPDAVDSALLRPGRFGENMYVSLPNQDERVLILKALSKNRRLDADVDLIAIAQRCANFSGADLSKLMKKASLAAHEERISKIIAAGHEGTSLGDTRHIIKAVHFERVFRKVSPSVSEAVYNKLALSIFTNRHCLDQVINNIWKRGRVCGLSGLTRHRS</sequence>
<name>A0A9K3HKK9_HELAN</name>
<feature type="domain" description="AAA+ ATPase" evidence="6">
    <location>
        <begin position="511"/>
        <end position="676"/>
    </location>
</feature>
<dbReference type="InterPro" id="IPR027417">
    <property type="entry name" value="P-loop_NTPase"/>
</dbReference>
<dbReference type="GO" id="GO:0016887">
    <property type="term" value="F:ATP hydrolysis activity"/>
    <property type="evidence" value="ECO:0007669"/>
    <property type="project" value="InterPro"/>
</dbReference>
<evidence type="ECO:0000313" key="8">
    <source>
        <dbReference type="Proteomes" id="UP000215914"/>
    </source>
</evidence>
<evidence type="ECO:0000256" key="1">
    <source>
        <dbReference type="ARBA" id="ARBA00006914"/>
    </source>
</evidence>
<dbReference type="InterPro" id="IPR041569">
    <property type="entry name" value="AAA_lid_3"/>
</dbReference>
<dbReference type="SUPFAM" id="SSF52540">
    <property type="entry name" value="P-loop containing nucleoside triphosphate hydrolases"/>
    <property type="match status" value="2"/>
</dbReference>
<comment type="similarity">
    <text evidence="1">Belongs to the AAA ATPase family.</text>
</comment>